<dbReference type="GeneID" id="36134634"/>
<dbReference type="HOGENOM" id="CLU_105899_2_1_7"/>
<dbReference type="eggNOG" id="COG0721">
    <property type="taxonomic scope" value="Bacteria"/>
</dbReference>
<evidence type="ECO:0000256" key="2">
    <source>
        <dbReference type="SAM" id="MobiDB-lite"/>
    </source>
</evidence>
<gene>
    <name evidence="3" type="primary">gatC</name>
    <name evidence="3" type="ordered locus">Hfelis_13370</name>
</gene>
<dbReference type="EMBL" id="FQ670179">
    <property type="protein sequence ID" value="CBY83421.1"/>
    <property type="molecule type" value="Genomic_DNA"/>
</dbReference>
<dbReference type="Pfam" id="PF02686">
    <property type="entry name" value="GatC"/>
    <property type="match status" value="1"/>
</dbReference>
<dbReference type="NCBIfam" id="TIGR00135">
    <property type="entry name" value="gatC"/>
    <property type="match status" value="1"/>
</dbReference>
<dbReference type="PANTHER" id="PTHR15004:SF0">
    <property type="entry name" value="GLUTAMYL-TRNA(GLN) AMIDOTRANSFERASE SUBUNIT C, MITOCHONDRIAL"/>
    <property type="match status" value="1"/>
</dbReference>
<evidence type="ECO:0000313" key="3">
    <source>
        <dbReference type="EMBL" id="CBY83421.1"/>
    </source>
</evidence>
<feature type="region of interest" description="Disordered" evidence="2">
    <location>
        <begin position="45"/>
        <end position="65"/>
    </location>
</feature>
<dbReference type="SUPFAM" id="SSF141000">
    <property type="entry name" value="Glu-tRNAGln amidotransferase C subunit"/>
    <property type="match status" value="1"/>
</dbReference>
<dbReference type="InterPro" id="IPR003837">
    <property type="entry name" value="GatC"/>
</dbReference>
<protein>
    <recommendedName>
        <fullName evidence="1">Glutamyl-tRNA(Gln) amidotransferase subunit C</fullName>
    </recommendedName>
</protein>
<dbReference type="OrthoDB" id="9813938at2"/>
<dbReference type="AlphaFoldDB" id="E7AA02"/>
<organism evidence="3 4">
    <name type="scientific">Helicobacter felis (strain ATCC 49179 / CCUG 28539 / NCTC 12436 / CS1)</name>
    <dbReference type="NCBI Taxonomy" id="936155"/>
    <lineage>
        <taxon>Bacteria</taxon>
        <taxon>Pseudomonadati</taxon>
        <taxon>Campylobacterota</taxon>
        <taxon>Epsilonproteobacteria</taxon>
        <taxon>Campylobacterales</taxon>
        <taxon>Helicobacteraceae</taxon>
        <taxon>Helicobacter</taxon>
    </lineage>
</organism>
<sequence>MHIDEPLLHRLTQLSMLEIDDPQIQEHLEEILVFMEALETLDLENTPPLEQPPTPLRADTPTHAPSISTDILSHAPRAQEGYFIVPKIL</sequence>
<dbReference type="Proteomes" id="UP000007934">
    <property type="component" value="Chromosome"/>
</dbReference>
<dbReference type="PANTHER" id="PTHR15004">
    <property type="entry name" value="GLUTAMYL-TRNA(GLN) AMIDOTRANSFERASE SUBUNIT C, MITOCHONDRIAL"/>
    <property type="match status" value="1"/>
</dbReference>
<dbReference type="GO" id="GO:0016740">
    <property type="term" value="F:transferase activity"/>
    <property type="evidence" value="ECO:0007669"/>
    <property type="project" value="UniProtKB-KW"/>
</dbReference>
<keyword evidence="4" id="KW-1185">Reference proteome</keyword>
<dbReference type="KEGG" id="hfe:HFELIS_13370"/>
<reference evidence="3 4" key="1">
    <citation type="journal article" date="2011" name="Genome Biol. Evol.">
        <title>Comparative whole genome sequence analysis of the carcinogenic bacterial model pathogen Helicobacter felis.</title>
        <authorList>
            <person name="Arnold I.C."/>
            <person name="Zigova Z."/>
            <person name="Holden M."/>
            <person name="Lawley T.D."/>
            <person name="Rad R."/>
            <person name="Dougan G."/>
            <person name="Falkow S."/>
            <person name="Bentley S.D."/>
            <person name="Muller A."/>
        </authorList>
    </citation>
    <scope>NUCLEOTIDE SEQUENCE [LARGE SCALE GENOMIC DNA]</scope>
    <source>
        <strain evidence="4">ATCC 49179 / CCUG 28539 / NCTC 12436 / CS1</strain>
    </source>
</reference>
<evidence type="ECO:0000256" key="1">
    <source>
        <dbReference type="ARBA" id="ARBA00014426"/>
    </source>
</evidence>
<dbReference type="InterPro" id="IPR036113">
    <property type="entry name" value="Asp/Glu-ADT_sf_sub_c"/>
</dbReference>
<dbReference type="STRING" id="936155.HFELIS_13370"/>
<proteinExistence type="predicted"/>
<dbReference type="GO" id="GO:0070681">
    <property type="term" value="P:glutaminyl-tRNAGln biosynthesis via transamidation"/>
    <property type="evidence" value="ECO:0007669"/>
    <property type="project" value="TreeGrafter"/>
</dbReference>
<dbReference type="RefSeq" id="WP_013469785.1">
    <property type="nucleotide sequence ID" value="NC_014810.2"/>
</dbReference>
<evidence type="ECO:0000313" key="4">
    <source>
        <dbReference type="Proteomes" id="UP000007934"/>
    </source>
</evidence>
<accession>E7AA02</accession>
<dbReference type="GO" id="GO:0006450">
    <property type="term" value="P:regulation of translational fidelity"/>
    <property type="evidence" value="ECO:0007669"/>
    <property type="project" value="InterPro"/>
</dbReference>
<name>E7AA02_HELFC</name>